<evidence type="ECO:0000313" key="2">
    <source>
        <dbReference type="Proteomes" id="UP000502415"/>
    </source>
</evidence>
<keyword evidence="2" id="KW-1185">Reference proteome</keyword>
<dbReference type="PANTHER" id="PTHR35566">
    <property type="entry name" value="BLR3599 PROTEIN"/>
    <property type="match status" value="1"/>
</dbReference>
<name>A0A7Z2VWN5_9BURK</name>
<dbReference type="InterPro" id="IPR010263">
    <property type="entry name" value="T6SS_TssK"/>
</dbReference>
<dbReference type="AlphaFoldDB" id="A0A7Z2VWN5"/>
<accession>A0A7Z2VWN5</accession>
<sequence length="444" mass="48769">MSLGAKILWSEGLTLGPQHFQRQDMYHETRLLGMVSALHPNFWGVRSLQWNLQGLGHNLLEAQAMSLIFQDGAVYDAPAADLLPVALDLAQLPQEINTFTIYAALPTIRPHGANAEEGGRYALAEAETSDLFSDAVPIDVPFLKKRIRLLTHAEPRDGHVGFPVLRIHRDPRGGFEADPAFVPPCVALEAAPPLRQLLDGLMSALTAKAVSLHRAHRKTNAATFEVHAGDITSWWMLNIIGTANASLQHYARSRVGHPEALYEKLLALAGGLLTFSDRYATSDLPAYVHDEPGIAFAQLDTVIRDLVDTVISARYFTIELVAQDHRRTHYRGALDTSKLGEDMQLCLAVSADMPALELVAAVPVRFKIGSPDDIERIVMSALPGITLKHMPQVPAAVPVRPDTYYFLLTTRSGLYENALKAQAIAVYAPDGMRDLKIELIAFTQ</sequence>
<protein>
    <submittedName>
        <fullName evidence="1">Type VI secretion system baseplate subunit TssK</fullName>
    </submittedName>
</protein>
<dbReference type="RefSeq" id="WP_170202723.1">
    <property type="nucleotide sequence ID" value="NZ_CP051685.1"/>
</dbReference>
<dbReference type="NCBIfam" id="TIGR03353">
    <property type="entry name" value="VI_chp_4"/>
    <property type="match status" value="1"/>
</dbReference>
<organism evidence="1 2">
    <name type="scientific">Massilia forsythiae</name>
    <dbReference type="NCBI Taxonomy" id="2728020"/>
    <lineage>
        <taxon>Bacteria</taxon>
        <taxon>Pseudomonadati</taxon>
        <taxon>Pseudomonadota</taxon>
        <taxon>Betaproteobacteria</taxon>
        <taxon>Burkholderiales</taxon>
        <taxon>Oxalobacteraceae</taxon>
        <taxon>Telluria group</taxon>
        <taxon>Massilia</taxon>
    </lineage>
</organism>
<dbReference type="Pfam" id="PF05936">
    <property type="entry name" value="T6SS_VasE"/>
    <property type="match status" value="1"/>
</dbReference>
<evidence type="ECO:0000313" key="1">
    <source>
        <dbReference type="EMBL" id="QJE00692.1"/>
    </source>
</evidence>
<proteinExistence type="predicted"/>
<dbReference type="Proteomes" id="UP000502415">
    <property type="component" value="Chromosome"/>
</dbReference>
<dbReference type="KEGG" id="mfy:HH212_12220"/>
<reference evidence="1 2" key="1">
    <citation type="submission" date="2020-04" db="EMBL/GenBank/DDBJ databases">
        <title>Genome sequencing of novel species.</title>
        <authorList>
            <person name="Heo J."/>
            <person name="Kim S.-J."/>
            <person name="Kim J.-S."/>
            <person name="Hong S.-B."/>
            <person name="Kwon S.-W."/>
        </authorList>
    </citation>
    <scope>NUCLEOTIDE SEQUENCE [LARGE SCALE GENOMIC DNA]</scope>
    <source>
        <strain evidence="1 2">GN2-R2</strain>
    </source>
</reference>
<dbReference type="EMBL" id="CP051685">
    <property type="protein sequence ID" value="QJE00692.1"/>
    <property type="molecule type" value="Genomic_DNA"/>
</dbReference>
<gene>
    <name evidence="1" type="primary">tssK</name>
    <name evidence="1" type="ORF">HH212_12220</name>
</gene>
<dbReference type="PANTHER" id="PTHR35566:SF1">
    <property type="entry name" value="TYPE VI SECRETION SYSTEM BASEPLATE COMPONENT TSSK1"/>
    <property type="match status" value="1"/>
</dbReference>